<proteinExistence type="predicted"/>
<accession>A0ABW1ZIM4</accession>
<dbReference type="EMBL" id="JBHSWB010000001">
    <property type="protein sequence ID" value="MFC6659392.1"/>
    <property type="molecule type" value="Genomic_DNA"/>
</dbReference>
<keyword evidence="2" id="KW-1185">Reference proteome</keyword>
<comment type="caution">
    <text evidence="1">The sequence shown here is derived from an EMBL/GenBank/DDBJ whole genome shotgun (WGS) entry which is preliminary data.</text>
</comment>
<dbReference type="Proteomes" id="UP001596317">
    <property type="component" value="Unassembled WGS sequence"/>
</dbReference>
<evidence type="ECO:0000313" key="2">
    <source>
        <dbReference type="Proteomes" id="UP001596317"/>
    </source>
</evidence>
<name>A0ABW1ZIM4_9DEIO</name>
<gene>
    <name evidence="1" type="ORF">ACFP90_02645</name>
</gene>
<dbReference type="RefSeq" id="WP_224604359.1">
    <property type="nucleotide sequence ID" value="NZ_JAIQXV010000001.1"/>
</dbReference>
<organism evidence="1 2">
    <name type="scientific">Deinococcus multiflagellatus</name>
    <dbReference type="NCBI Taxonomy" id="1656887"/>
    <lineage>
        <taxon>Bacteria</taxon>
        <taxon>Thermotogati</taxon>
        <taxon>Deinococcota</taxon>
        <taxon>Deinococci</taxon>
        <taxon>Deinococcales</taxon>
        <taxon>Deinococcaceae</taxon>
        <taxon>Deinococcus</taxon>
    </lineage>
</organism>
<evidence type="ECO:0000313" key="1">
    <source>
        <dbReference type="EMBL" id="MFC6659392.1"/>
    </source>
</evidence>
<reference evidence="2" key="1">
    <citation type="journal article" date="2019" name="Int. J. Syst. Evol. Microbiol.">
        <title>The Global Catalogue of Microorganisms (GCM) 10K type strain sequencing project: providing services to taxonomists for standard genome sequencing and annotation.</title>
        <authorList>
            <consortium name="The Broad Institute Genomics Platform"/>
            <consortium name="The Broad Institute Genome Sequencing Center for Infectious Disease"/>
            <person name="Wu L."/>
            <person name="Ma J."/>
        </authorList>
    </citation>
    <scope>NUCLEOTIDE SEQUENCE [LARGE SCALE GENOMIC DNA]</scope>
    <source>
        <strain evidence="2">CCUG 63830</strain>
    </source>
</reference>
<sequence length="73" mass="8360">MNITARFQEPERLATTPRQLAAILRRLYTLAPVTSNNAYMGAKTVRFTARSGRREVNAEFSRSEWAEFAAAYY</sequence>
<protein>
    <submittedName>
        <fullName evidence="1">Uncharacterized protein</fullName>
    </submittedName>
</protein>